<evidence type="ECO:0000313" key="6">
    <source>
        <dbReference type="EMBL" id="KAL2629640.1"/>
    </source>
</evidence>
<feature type="compositionally biased region" description="Basic and acidic residues" evidence="5">
    <location>
        <begin position="57"/>
        <end position="73"/>
    </location>
</feature>
<name>A0ABD1YG48_9MARC</name>
<reference evidence="6 7" key="1">
    <citation type="submission" date="2024-09" db="EMBL/GenBank/DDBJ databases">
        <title>Chromosome-scale assembly of Riccia fluitans.</title>
        <authorList>
            <person name="Paukszto L."/>
            <person name="Sawicki J."/>
            <person name="Karawczyk K."/>
            <person name="Piernik-Szablinska J."/>
            <person name="Szczecinska M."/>
            <person name="Mazdziarz M."/>
        </authorList>
    </citation>
    <scope>NUCLEOTIDE SEQUENCE [LARGE SCALE GENOMIC DNA]</scope>
    <source>
        <strain evidence="6">Rf_01</strain>
        <tissue evidence="6">Aerial parts of the thallus</tissue>
    </source>
</reference>
<gene>
    <name evidence="6" type="ORF">R1flu_014326</name>
</gene>
<dbReference type="PANTHER" id="PTHR14577:SF0">
    <property type="entry name" value="NUCLEOLAR PROTEIN 12"/>
    <property type="match status" value="1"/>
</dbReference>
<keyword evidence="7" id="KW-1185">Reference proteome</keyword>
<comment type="caution">
    <text evidence="6">The sequence shown here is derived from an EMBL/GenBank/DDBJ whole genome shotgun (WGS) entry which is preliminary data.</text>
</comment>
<evidence type="ECO:0000256" key="3">
    <source>
        <dbReference type="ARBA" id="ARBA00023054"/>
    </source>
</evidence>
<dbReference type="InterPro" id="IPR019186">
    <property type="entry name" value="Nucleolar_protein_12"/>
</dbReference>
<dbReference type="PANTHER" id="PTHR14577">
    <property type="entry name" value="NUCLEOLAR PROTEIN 12"/>
    <property type="match status" value="1"/>
</dbReference>
<feature type="region of interest" description="Disordered" evidence="5">
    <location>
        <begin position="52"/>
        <end position="103"/>
    </location>
</feature>
<evidence type="ECO:0008006" key="8">
    <source>
        <dbReference type="Google" id="ProtNLM"/>
    </source>
</evidence>
<dbReference type="Proteomes" id="UP001605036">
    <property type="component" value="Unassembled WGS sequence"/>
</dbReference>
<comment type="subcellular location">
    <subcellularLocation>
        <location evidence="1">Nucleus</location>
        <location evidence="1">Nucleolus</location>
    </subcellularLocation>
</comment>
<comment type="similarity">
    <text evidence="2">Belongs to the RRP17 family.</text>
</comment>
<evidence type="ECO:0000256" key="1">
    <source>
        <dbReference type="ARBA" id="ARBA00004604"/>
    </source>
</evidence>
<evidence type="ECO:0000256" key="2">
    <source>
        <dbReference type="ARBA" id="ARBA00007175"/>
    </source>
</evidence>
<dbReference type="Pfam" id="PF09805">
    <property type="entry name" value="Nop25"/>
    <property type="match status" value="1"/>
</dbReference>
<feature type="compositionally biased region" description="Acidic residues" evidence="5">
    <location>
        <begin position="87"/>
        <end position="101"/>
    </location>
</feature>
<proteinExistence type="inferred from homology"/>
<dbReference type="AlphaFoldDB" id="A0ABD1YG48"/>
<evidence type="ECO:0000256" key="5">
    <source>
        <dbReference type="SAM" id="MobiDB-lite"/>
    </source>
</evidence>
<accession>A0ABD1YG48</accession>
<sequence>MNDDGGNDEIERFHVSKRARYNKTSVVVFDDEARKEYLTGFRKRKNKRRQIAAEQVAVKERQKRLQERRERRQALKAAIEESSNVGTEEEVHAEDDGEQEEAAPIASTVLYEEKETMTVVNAGEISAEEHEIQKAEEEVGEQHLEVIARFSEKRRMKNKNSALAIKKYEGVTCSHKAGVEVTEFCCQELMVSS</sequence>
<evidence type="ECO:0000256" key="4">
    <source>
        <dbReference type="ARBA" id="ARBA00023242"/>
    </source>
</evidence>
<dbReference type="EMBL" id="JBHFFA010000004">
    <property type="protein sequence ID" value="KAL2629640.1"/>
    <property type="molecule type" value="Genomic_DNA"/>
</dbReference>
<protein>
    <recommendedName>
        <fullName evidence="8">Nucleolar protein 12</fullName>
    </recommendedName>
</protein>
<organism evidence="6 7">
    <name type="scientific">Riccia fluitans</name>
    <dbReference type="NCBI Taxonomy" id="41844"/>
    <lineage>
        <taxon>Eukaryota</taxon>
        <taxon>Viridiplantae</taxon>
        <taxon>Streptophyta</taxon>
        <taxon>Embryophyta</taxon>
        <taxon>Marchantiophyta</taxon>
        <taxon>Marchantiopsida</taxon>
        <taxon>Marchantiidae</taxon>
        <taxon>Marchantiales</taxon>
        <taxon>Ricciaceae</taxon>
        <taxon>Riccia</taxon>
    </lineage>
</organism>
<keyword evidence="3" id="KW-0175">Coiled coil</keyword>
<evidence type="ECO:0000313" key="7">
    <source>
        <dbReference type="Proteomes" id="UP001605036"/>
    </source>
</evidence>
<dbReference type="GO" id="GO:0005730">
    <property type="term" value="C:nucleolus"/>
    <property type="evidence" value="ECO:0007669"/>
    <property type="project" value="UniProtKB-SubCell"/>
</dbReference>
<keyword evidence="4" id="KW-0539">Nucleus</keyword>